<keyword evidence="1" id="KW-1133">Transmembrane helix</keyword>
<organism evidence="2 3">
    <name type="scientific">Burkholderia ubonensis</name>
    <dbReference type="NCBI Taxonomy" id="101571"/>
    <lineage>
        <taxon>Bacteria</taxon>
        <taxon>Pseudomonadati</taxon>
        <taxon>Pseudomonadota</taxon>
        <taxon>Betaproteobacteria</taxon>
        <taxon>Burkholderiales</taxon>
        <taxon>Burkholderiaceae</taxon>
        <taxon>Burkholderia</taxon>
        <taxon>Burkholderia cepacia complex</taxon>
    </lineage>
</organism>
<dbReference type="AlphaFoldDB" id="A0A102LG73"/>
<proteinExistence type="predicted"/>
<name>A0A102LG73_9BURK</name>
<sequence length="335" mass="34278">MKLLRILTGLHAGVEIALGAGEHRIGAGDDAAIRITDWRDGDLLLSIDAQGATRAQRAAPVPSETAADPFDADGSPLLMQDFVPVPFGETALCVGPADGAWPSDLELLATLWAPPPGADAARRGAQRKLAACAAAGGALVAGLLAMGAMLASAHPNAPPPVEHADALATRIGAELARAGYAELHAAPRGAMVAVTGMVATPADDLAARKLLDRLAAHRVERQYDVAQDDAQSIGESLGASGTSGATVAYAGQGRFRVSGVVPDLAQLRKAVERVRADVGPNVRAIEVDARQSGDAPVPVAYSGMLEIGDVRYIETPDGVKHVFAGAQADGAPDLN</sequence>
<dbReference type="RefSeq" id="WP_059638547.1">
    <property type="nucleotide sequence ID" value="NZ_LOTK01000064.1"/>
</dbReference>
<evidence type="ECO:0000313" key="2">
    <source>
        <dbReference type="EMBL" id="KUZ79799.1"/>
    </source>
</evidence>
<feature type="transmembrane region" description="Helical" evidence="1">
    <location>
        <begin position="129"/>
        <end position="151"/>
    </location>
</feature>
<reference evidence="2 3" key="1">
    <citation type="submission" date="2015-11" db="EMBL/GenBank/DDBJ databases">
        <title>Expanding the genomic diversity of Burkholderia species for the development of highly accurate diagnostics.</title>
        <authorList>
            <person name="Sahl J."/>
            <person name="Keim P."/>
            <person name="Wagner D."/>
        </authorList>
    </citation>
    <scope>NUCLEOTIDE SEQUENCE [LARGE SCALE GENOMIC DNA]</scope>
    <source>
        <strain evidence="2 3">RF32-BP4</strain>
    </source>
</reference>
<protein>
    <submittedName>
        <fullName evidence="2">Type III secretion system protein</fullName>
    </submittedName>
</protein>
<dbReference type="Proteomes" id="UP000065521">
    <property type="component" value="Unassembled WGS sequence"/>
</dbReference>
<keyword evidence="1" id="KW-0472">Membrane</keyword>
<comment type="caution">
    <text evidence="2">The sequence shown here is derived from an EMBL/GenBank/DDBJ whole genome shotgun (WGS) entry which is preliminary data.</text>
</comment>
<gene>
    <name evidence="2" type="ORF">WI38_01700</name>
</gene>
<keyword evidence="1" id="KW-0812">Transmembrane</keyword>
<dbReference type="InterPro" id="IPR048200">
    <property type="entry name" value="HrpD5-like"/>
</dbReference>
<dbReference type="NCBIfam" id="NF041525">
    <property type="entry name" value="HrpD5"/>
    <property type="match status" value="1"/>
</dbReference>
<evidence type="ECO:0000256" key="1">
    <source>
        <dbReference type="SAM" id="Phobius"/>
    </source>
</evidence>
<dbReference type="EMBL" id="LOTN01000084">
    <property type="protein sequence ID" value="KUZ79799.1"/>
    <property type="molecule type" value="Genomic_DNA"/>
</dbReference>
<accession>A0A102LG73</accession>
<evidence type="ECO:0000313" key="3">
    <source>
        <dbReference type="Proteomes" id="UP000065521"/>
    </source>
</evidence>